<dbReference type="Pfam" id="PF00072">
    <property type="entry name" value="Response_reg"/>
    <property type="match status" value="1"/>
</dbReference>
<evidence type="ECO:0000256" key="1">
    <source>
        <dbReference type="ARBA" id="ARBA00023012"/>
    </source>
</evidence>
<dbReference type="PROSITE" id="PS50110">
    <property type="entry name" value="RESPONSE_REGULATORY"/>
    <property type="match status" value="1"/>
</dbReference>
<evidence type="ECO:0000259" key="6">
    <source>
        <dbReference type="PROSITE" id="PS50110"/>
    </source>
</evidence>
<evidence type="ECO:0000256" key="2">
    <source>
        <dbReference type="ARBA" id="ARBA00023015"/>
    </source>
</evidence>
<evidence type="ECO:0000256" key="5">
    <source>
        <dbReference type="PROSITE-ProRule" id="PRU00169"/>
    </source>
</evidence>
<dbReference type="Gene3D" id="3.40.50.2300">
    <property type="match status" value="1"/>
</dbReference>
<proteinExistence type="predicted"/>
<dbReference type="InterPro" id="IPR011006">
    <property type="entry name" value="CheY-like_superfamily"/>
</dbReference>
<dbReference type="SMART" id="SM01043">
    <property type="entry name" value="BTAD"/>
    <property type="match status" value="1"/>
</dbReference>
<dbReference type="GO" id="GO:0006355">
    <property type="term" value="P:regulation of DNA-templated transcription"/>
    <property type="evidence" value="ECO:0007669"/>
    <property type="project" value="InterPro"/>
</dbReference>
<gene>
    <name evidence="7" type="ORF">HH215_16090</name>
</gene>
<evidence type="ECO:0000256" key="3">
    <source>
        <dbReference type="ARBA" id="ARBA00023125"/>
    </source>
</evidence>
<dbReference type="EMBL" id="CP051680">
    <property type="protein sequence ID" value="QJD84546.1"/>
    <property type="molecule type" value="Genomic_DNA"/>
</dbReference>
<sequence length="379" mass="44292">MIKAFVVDDEEHALNILELFLQRTGEVEVIGRSSNGFDAIRKLKMLRPDVLFLDIEMPEMNGLELAEIVRNDNNDVQIVFVTAYDQYAISAFEHAAIDYILKPLEMDRLAKTIARIQKENARSGIVAEHAALVNEAPDAPMLTIRLFGQYFAGIDDGPRMKWRTSKEKELMAYLAVQEDSRVHRDLIIENLWPEDSFHKAKVYLHTCISLLRKNMKQLGFDGVLKYENERYYLDPERVEIDVRIFREHLNRLKKLESPDCAEIEQALLLYEGPLLKDEDYVWAEQEMEQYDKSASQWRSTLTEAYIKLREYDKAVTMAELTIDHSPYEEGAYRLLMKGYHCLGRNDQVLSVYRRLAHKLEELQIKPSEMTTKLYEEMIK</sequence>
<dbReference type="Pfam" id="PF03704">
    <property type="entry name" value="BTAD"/>
    <property type="match status" value="1"/>
</dbReference>
<evidence type="ECO:0000313" key="8">
    <source>
        <dbReference type="Proteomes" id="UP000502248"/>
    </source>
</evidence>
<name>A0A7Z2ZLQ2_9BACL</name>
<dbReference type="SUPFAM" id="SSF52172">
    <property type="entry name" value="CheY-like"/>
    <property type="match status" value="1"/>
</dbReference>
<evidence type="ECO:0000256" key="4">
    <source>
        <dbReference type="ARBA" id="ARBA00023163"/>
    </source>
</evidence>
<keyword evidence="8" id="KW-1185">Reference proteome</keyword>
<keyword evidence="2" id="KW-0805">Transcription regulation</keyword>
<dbReference type="GO" id="GO:0000160">
    <property type="term" value="P:phosphorelay signal transduction system"/>
    <property type="evidence" value="ECO:0007669"/>
    <property type="project" value="UniProtKB-KW"/>
</dbReference>
<keyword evidence="4" id="KW-0804">Transcription</keyword>
<accession>A0A7Z2ZLQ2</accession>
<dbReference type="GO" id="GO:0003677">
    <property type="term" value="F:DNA binding"/>
    <property type="evidence" value="ECO:0007669"/>
    <property type="project" value="UniProtKB-KW"/>
</dbReference>
<dbReference type="Gene3D" id="1.10.10.10">
    <property type="entry name" value="Winged helix-like DNA-binding domain superfamily/Winged helix DNA-binding domain"/>
    <property type="match status" value="1"/>
</dbReference>
<keyword evidence="1" id="KW-0902">Two-component regulatory system</keyword>
<dbReference type="InterPro" id="IPR051677">
    <property type="entry name" value="AfsR-DnrI-RedD_regulator"/>
</dbReference>
<dbReference type="SUPFAM" id="SSF48452">
    <property type="entry name" value="TPR-like"/>
    <property type="match status" value="1"/>
</dbReference>
<dbReference type="InterPro" id="IPR011990">
    <property type="entry name" value="TPR-like_helical_dom_sf"/>
</dbReference>
<dbReference type="InterPro" id="IPR016032">
    <property type="entry name" value="Sig_transdc_resp-reg_C-effctor"/>
</dbReference>
<evidence type="ECO:0000313" key="7">
    <source>
        <dbReference type="EMBL" id="QJD84546.1"/>
    </source>
</evidence>
<dbReference type="Gene3D" id="1.25.40.10">
    <property type="entry name" value="Tetratricopeptide repeat domain"/>
    <property type="match status" value="1"/>
</dbReference>
<feature type="domain" description="Response regulatory" evidence="6">
    <location>
        <begin position="3"/>
        <end position="117"/>
    </location>
</feature>
<keyword evidence="5" id="KW-0597">Phosphoprotein</keyword>
<protein>
    <submittedName>
        <fullName evidence="7">Response regulator</fullName>
    </submittedName>
</protein>
<dbReference type="AlphaFoldDB" id="A0A7Z2ZLQ2"/>
<dbReference type="SUPFAM" id="SSF46894">
    <property type="entry name" value="C-terminal effector domain of the bipartite response regulators"/>
    <property type="match status" value="1"/>
</dbReference>
<organism evidence="7 8">
    <name type="scientific">Cohnella herbarum</name>
    <dbReference type="NCBI Taxonomy" id="2728023"/>
    <lineage>
        <taxon>Bacteria</taxon>
        <taxon>Bacillati</taxon>
        <taxon>Bacillota</taxon>
        <taxon>Bacilli</taxon>
        <taxon>Bacillales</taxon>
        <taxon>Paenibacillaceae</taxon>
        <taxon>Cohnella</taxon>
    </lineage>
</organism>
<dbReference type="InterPro" id="IPR036388">
    <property type="entry name" value="WH-like_DNA-bd_sf"/>
</dbReference>
<reference evidence="7 8" key="1">
    <citation type="submission" date="2020-04" db="EMBL/GenBank/DDBJ databases">
        <title>Genome sequencing of novel species.</title>
        <authorList>
            <person name="Heo J."/>
            <person name="Kim S.-J."/>
            <person name="Kim J.-S."/>
            <person name="Hong S.-B."/>
            <person name="Kwon S.-W."/>
        </authorList>
    </citation>
    <scope>NUCLEOTIDE SEQUENCE [LARGE SCALE GENOMIC DNA]</scope>
    <source>
        <strain evidence="7 8">MFER-1</strain>
    </source>
</reference>
<dbReference type="PANTHER" id="PTHR35807">
    <property type="entry name" value="TRANSCRIPTIONAL REGULATOR REDD-RELATED"/>
    <property type="match status" value="1"/>
</dbReference>
<keyword evidence="3" id="KW-0238">DNA-binding</keyword>
<dbReference type="RefSeq" id="WP_169280827.1">
    <property type="nucleotide sequence ID" value="NZ_CP051680.1"/>
</dbReference>
<dbReference type="Proteomes" id="UP000502248">
    <property type="component" value="Chromosome"/>
</dbReference>
<dbReference type="SMART" id="SM00448">
    <property type="entry name" value="REC"/>
    <property type="match status" value="1"/>
</dbReference>
<dbReference type="InterPro" id="IPR005158">
    <property type="entry name" value="BTAD"/>
</dbReference>
<feature type="modified residue" description="4-aspartylphosphate" evidence="5">
    <location>
        <position position="54"/>
    </location>
</feature>
<dbReference type="KEGG" id="cheb:HH215_16090"/>
<dbReference type="InterPro" id="IPR001789">
    <property type="entry name" value="Sig_transdc_resp-reg_receiver"/>
</dbReference>